<dbReference type="InterPro" id="IPR004498">
    <property type="entry name" value="Ribosomal_PrmA_MeTrfase"/>
</dbReference>
<evidence type="ECO:0000256" key="6">
    <source>
        <dbReference type="HAMAP-Rule" id="MF_00735"/>
    </source>
</evidence>
<dbReference type="Gene3D" id="3.40.50.150">
    <property type="entry name" value="Vaccinia Virus protein VP39"/>
    <property type="match status" value="1"/>
</dbReference>
<comment type="similarity">
    <text evidence="1 6">Belongs to the methyltransferase superfamily. PrmA family.</text>
</comment>
<gene>
    <name evidence="6" type="primary">prmA</name>
    <name evidence="7" type="ORF">M23134_08241</name>
</gene>
<dbReference type="GO" id="GO:0005737">
    <property type="term" value="C:cytoplasm"/>
    <property type="evidence" value="ECO:0007669"/>
    <property type="project" value="UniProtKB-SubCell"/>
</dbReference>
<dbReference type="GO" id="GO:0005840">
    <property type="term" value="C:ribosome"/>
    <property type="evidence" value="ECO:0007669"/>
    <property type="project" value="UniProtKB-KW"/>
</dbReference>
<dbReference type="NCBIfam" id="NF001785">
    <property type="entry name" value="PRK00517.2-2"/>
    <property type="match status" value="1"/>
</dbReference>
<evidence type="ECO:0000256" key="2">
    <source>
        <dbReference type="ARBA" id="ARBA00022490"/>
    </source>
</evidence>
<sequence length="278" mass="32028">MEYIELKINVLPEYVDILVAELVDLHYEGFVETDKGVDAYVPVKLFDTTALEELGQKYQELFKMNCNSTTLEKQNWNETWEKNYDPVMVNDQCIIRTTFHQIDKKFPYEIIINPKMSFGTGHHATTTLMIEHQLTMDFQQKQVLDMGCGTGILAIMAEKLGAATIDAVDIDDWSVENSIENVGLNHCQKIKLQKGTVDTANLKEKYDIILANINRNVLVHDMPYYHQHLTDQGFLVVSGFYEADVKLMENTARKYNLEAINYKTKDSWSSIIFKKHIS</sequence>
<keyword evidence="4 6" id="KW-0808">Transferase</keyword>
<dbReference type="EC" id="2.1.1.-" evidence="6"/>
<keyword evidence="3 6" id="KW-0489">Methyltransferase</keyword>
<proteinExistence type="inferred from homology"/>
<evidence type="ECO:0000256" key="1">
    <source>
        <dbReference type="ARBA" id="ARBA00009741"/>
    </source>
</evidence>
<accession>A1ZHE3</accession>
<dbReference type="RefSeq" id="WP_002695432.1">
    <property type="nucleotide sequence ID" value="NZ_AAWS01000007.1"/>
</dbReference>
<dbReference type="PIRSF" id="PIRSF000401">
    <property type="entry name" value="RPL11_MTase"/>
    <property type="match status" value="1"/>
</dbReference>
<dbReference type="eggNOG" id="COG2264">
    <property type="taxonomic scope" value="Bacteria"/>
</dbReference>
<evidence type="ECO:0000256" key="3">
    <source>
        <dbReference type="ARBA" id="ARBA00022603"/>
    </source>
</evidence>
<dbReference type="CDD" id="cd02440">
    <property type="entry name" value="AdoMet_MTases"/>
    <property type="match status" value="1"/>
</dbReference>
<dbReference type="Pfam" id="PF06325">
    <property type="entry name" value="PrmA"/>
    <property type="match status" value="1"/>
</dbReference>
<dbReference type="GO" id="GO:0016279">
    <property type="term" value="F:protein-lysine N-methyltransferase activity"/>
    <property type="evidence" value="ECO:0007669"/>
    <property type="project" value="RHEA"/>
</dbReference>
<comment type="function">
    <text evidence="6">Methylates ribosomal protein L11.</text>
</comment>
<comment type="subcellular location">
    <subcellularLocation>
        <location evidence="6">Cytoplasm</location>
    </subcellularLocation>
</comment>
<dbReference type="InterPro" id="IPR050078">
    <property type="entry name" value="Ribosomal_L11_MeTrfase_PrmA"/>
</dbReference>
<feature type="binding site" evidence="6">
    <location>
        <position position="212"/>
    </location>
    <ligand>
        <name>S-adenosyl-L-methionine</name>
        <dbReference type="ChEBI" id="CHEBI:59789"/>
    </ligand>
</feature>
<keyword evidence="7" id="KW-0687">Ribonucleoprotein</keyword>
<dbReference type="EMBL" id="AAWS01000007">
    <property type="protein sequence ID" value="EAY30412.1"/>
    <property type="molecule type" value="Genomic_DNA"/>
</dbReference>
<name>A1ZHE3_MICM2</name>
<feature type="binding site" evidence="6">
    <location>
        <position position="169"/>
    </location>
    <ligand>
        <name>S-adenosyl-L-methionine</name>
        <dbReference type="ChEBI" id="CHEBI:59789"/>
    </ligand>
</feature>
<comment type="caution">
    <text evidence="7">The sequence shown here is derived from an EMBL/GenBank/DDBJ whole genome shotgun (WGS) entry which is preliminary data.</text>
</comment>
<feature type="binding site" evidence="6">
    <location>
        <position position="126"/>
    </location>
    <ligand>
        <name>S-adenosyl-L-methionine</name>
        <dbReference type="ChEBI" id="CHEBI:59789"/>
    </ligand>
</feature>
<comment type="catalytic activity">
    <reaction evidence="6">
        <text>L-lysyl-[protein] + 3 S-adenosyl-L-methionine = N(6),N(6),N(6)-trimethyl-L-lysyl-[protein] + 3 S-adenosyl-L-homocysteine + 3 H(+)</text>
        <dbReference type="Rhea" id="RHEA:54192"/>
        <dbReference type="Rhea" id="RHEA-COMP:9752"/>
        <dbReference type="Rhea" id="RHEA-COMP:13826"/>
        <dbReference type="ChEBI" id="CHEBI:15378"/>
        <dbReference type="ChEBI" id="CHEBI:29969"/>
        <dbReference type="ChEBI" id="CHEBI:57856"/>
        <dbReference type="ChEBI" id="CHEBI:59789"/>
        <dbReference type="ChEBI" id="CHEBI:61961"/>
    </reaction>
</comment>
<dbReference type="InterPro" id="IPR029063">
    <property type="entry name" value="SAM-dependent_MTases_sf"/>
</dbReference>
<dbReference type="PANTHER" id="PTHR43648:SF1">
    <property type="entry name" value="ELECTRON TRANSFER FLAVOPROTEIN BETA SUBUNIT LYSINE METHYLTRANSFERASE"/>
    <property type="match status" value="1"/>
</dbReference>
<keyword evidence="5 6" id="KW-0949">S-adenosyl-L-methionine</keyword>
<evidence type="ECO:0000313" key="7">
    <source>
        <dbReference type="EMBL" id="EAY30412.1"/>
    </source>
</evidence>
<keyword evidence="8" id="KW-1185">Reference proteome</keyword>
<feature type="binding site" evidence="6">
    <location>
        <position position="147"/>
    </location>
    <ligand>
        <name>S-adenosyl-L-methionine</name>
        <dbReference type="ChEBI" id="CHEBI:59789"/>
    </ligand>
</feature>
<organism evidence="7 8">
    <name type="scientific">Microscilla marina ATCC 23134</name>
    <dbReference type="NCBI Taxonomy" id="313606"/>
    <lineage>
        <taxon>Bacteria</taxon>
        <taxon>Pseudomonadati</taxon>
        <taxon>Bacteroidota</taxon>
        <taxon>Cytophagia</taxon>
        <taxon>Cytophagales</taxon>
        <taxon>Microscillaceae</taxon>
        <taxon>Microscilla</taxon>
    </lineage>
</organism>
<reference evidence="7 8" key="1">
    <citation type="submission" date="2007-01" db="EMBL/GenBank/DDBJ databases">
        <authorList>
            <person name="Haygood M."/>
            <person name="Podell S."/>
            <person name="Anderson C."/>
            <person name="Hopkinson B."/>
            <person name="Roe K."/>
            <person name="Barbeau K."/>
            <person name="Gaasterland T."/>
            <person name="Ferriera S."/>
            <person name="Johnson J."/>
            <person name="Kravitz S."/>
            <person name="Beeson K."/>
            <person name="Sutton G."/>
            <person name="Rogers Y.-H."/>
            <person name="Friedman R."/>
            <person name="Frazier M."/>
            <person name="Venter J.C."/>
        </authorList>
    </citation>
    <scope>NUCLEOTIDE SEQUENCE [LARGE SCALE GENOMIC DNA]</scope>
    <source>
        <strain evidence="7 8">ATCC 23134</strain>
    </source>
</reference>
<protein>
    <recommendedName>
        <fullName evidence="6">Ribosomal protein L11 methyltransferase</fullName>
        <shortName evidence="6">L11 Mtase</shortName>
        <ecNumber evidence="6">2.1.1.-</ecNumber>
    </recommendedName>
</protein>
<dbReference type="AlphaFoldDB" id="A1ZHE3"/>
<dbReference type="SUPFAM" id="SSF53335">
    <property type="entry name" value="S-adenosyl-L-methionine-dependent methyltransferases"/>
    <property type="match status" value="1"/>
</dbReference>
<dbReference type="OrthoDB" id="9785995at2"/>
<dbReference type="HAMAP" id="MF_00735">
    <property type="entry name" value="Methyltr_PrmA"/>
    <property type="match status" value="1"/>
</dbReference>
<evidence type="ECO:0000256" key="4">
    <source>
        <dbReference type="ARBA" id="ARBA00022679"/>
    </source>
</evidence>
<keyword evidence="7" id="KW-0689">Ribosomal protein</keyword>
<dbReference type="PANTHER" id="PTHR43648">
    <property type="entry name" value="ELECTRON TRANSFER FLAVOPROTEIN BETA SUBUNIT LYSINE METHYLTRANSFERASE"/>
    <property type="match status" value="1"/>
</dbReference>
<evidence type="ECO:0000256" key="5">
    <source>
        <dbReference type="ARBA" id="ARBA00022691"/>
    </source>
</evidence>
<keyword evidence="2 6" id="KW-0963">Cytoplasm</keyword>
<dbReference type="Proteomes" id="UP000004095">
    <property type="component" value="Unassembled WGS sequence"/>
</dbReference>
<dbReference type="GO" id="GO:0032259">
    <property type="term" value="P:methylation"/>
    <property type="evidence" value="ECO:0007669"/>
    <property type="project" value="UniProtKB-KW"/>
</dbReference>
<evidence type="ECO:0000313" key="8">
    <source>
        <dbReference type="Proteomes" id="UP000004095"/>
    </source>
</evidence>